<keyword evidence="5 6" id="KW-0342">GTP-binding</keyword>
<dbReference type="PROSITE" id="PS51705">
    <property type="entry name" value="G_HFLX"/>
    <property type="match status" value="1"/>
</dbReference>
<feature type="binding site" evidence="7">
    <location>
        <begin position="255"/>
        <end position="258"/>
    </location>
    <ligand>
        <name>GTP</name>
        <dbReference type="ChEBI" id="CHEBI:37565"/>
    </ligand>
</feature>
<keyword evidence="3 6" id="KW-0547">Nucleotide-binding</keyword>
<evidence type="ECO:0000259" key="9">
    <source>
        <dbReference type="PROSITE" id="PS51705"/>
    </source>
</evidence>
<dbReference type="HAMAP" id="MF_00900">
    <property type="entry name" value="GTPase_HflX"/>
    <property type="match status" value="1"/>
</dbReference>
<gene>
    <name evidence="6" type="primary">hflX</name>
    <name evidence="10" type="ORF">AWH48_09020</name>
</gene>
<dbReference type="NCBIfam" id="TIGR03156">
    <property type="entry name" value="GTP_HflX"/>
    <property type="match status" value="1"/>
</dbReference>
<dbReference type="GO" id="GO:0003924">
    <property type="term" value="F:GTPase activity"/>
    <property type="evidence" value="ECO:0007669"/>
    <property type="project" value="UniProtKB-UniRule"/>
</dbReference>
<dbReference type="Pfam" id="PF16360">
    <property type="entry name" value="GTP-bdg_M"/>
    <property type="match status" value="1"/>
</dbReference>
<dbReference type="InterPro" id="IPR032305">
    <property type="entry name" value="GTP-bd_M"/>
</dbReference>
<evidence type="ECO:0000256" key="8">
    <source>
        <dbReference type="PIRSR" id="PIRSR006809-2"/>
    </source>
</evidence>
<dbReference type="PRINTS" id="PR00326">
    <property type="entry name" value="GTP1OBG"/>
</dbReference>
<feature type="binding site" evidence="7">
    <location>
        <begin position="233"/>
        <end position="237"/>
    </location>
    <ligand>
        <name>GTP</name>
        <dbReference type="ChEBI" id="CHEBI:37565"/>
    </ligand>
</feature>
<comment type="cofactor">
    <cofactor evidence="8">
        <name>Mg(2+)</name>
        <dbReference type="ChEBI" id="CHEBI:18420"/>
    </cofactor>
</comment>
<feature type="binding site" evidence="8">
    <location>
        <position position="235"/>
    </location>
    <ligand>
        <name>Mg(2+)</name>
        <dbReference type="ChEBI" id="CHEBI:18420"/>
    </ligand>
</feature>
<evidence type="ECO:0000313" key="10">
    <source>
        <dbReference type="EMBL" id="OAH54855.1"/>
    </source>
</evidence>
<keyword evidence="4 8" id="KW-0460">Magnesium</keyword>
<comment type="caution">
    <text evidence="10">The sequence shown here is derived from an EMBL/GenBank/DDBJ whole genome shotgun (WGS) entry which is preliminary data.</text>
</comment>
<dbReference type="InterPro" id="IPR042108">
    <property type="entry name" value="GTPase_HflX_N_sf"/>
</dbReference>
<comment type="function">
    <text evidence="6">GTPase that associates with the 50S ribosomal subunit and may have a role during protein synthesis or ribosome biogenesis.</text>
</comment>
<dbReference type="Pfam" id="PF13167">
    <property type="entry name" value="GTP-bdg_N"/>
    <property type="match status" value="1"/>
</dbReference>
<evidence type="ECO:0000256" key="5">
    <source>
        <dbReference type="ARBA" id="ARBA00023134"/>
    </source>
</evidence>
<dbReference type="SUPFAM" id="SSF52540">
    <property type="entry name" value="P-loop containing nucleoside triphosphate hydrolases"/>
    <property type="match status" value="1"/>
</dbReference>
<accession>A0A177KPN8</accession>
<dbReference type="Gene3D" id="3.40.50.11060">
    <property type="entry name" value="GTPase HflX, N-terminal domain"/>
    <property type="match status" value="1"/>
</dbReference>
<comment type="similarity">
    <text evidence="6">Belongs to the TRAFAC class OBG-HflX-like GTPase superfamily. HflX GTPase family.</text>
</comment>
<reference evidence="10 11" key="1">
    <citation type="submission" date="2016-01" db="EMBL/GenBank/DDBJ databases">
        <title>Investigation of taxonomic status of Bacillus aminovorans.</title>
        <authorList>
            <person name="Verma A."/>
            <person name="Pal Y."/>
            <person name="Krishnamurthi S."/>
        </authorList>
    </citation>
    <scope>NUCLEOTIDE SEQUENCE [LARGE SCALE GENOMIC DNA]</scope>
    <source>
        <strain evidence="10 11">DSM 4337</strain>
    </source>
</reference>
<proteinExistence type="inferred from homology"/>
<dbReference type="GO" id="GO:0005525">
    <property type="term" value="F:GTP binding"/>
    <property type="evidence" value="ECO:0007669"/>
    <property type="project" value="UniProtKB-UniRule"/>
</dbReference>
<organism evidence="10 11">
    <name type="scientific">Domibacillus aminovorans</name>
    <dbReference type="NCBI Taxonomy" id="29332"/>
    <lineage>
        <taxon>Bacteria</taxon>
        <taxon>Bacillati</taxon>
        <taxon>Bacillota</taxon>
        <taxon>Bacilli</taxon>
        <taxon>Bacillales</taxon>
        <taxon>Bacillaceae</taxon>
        <taxon>Domibacillus</taxon>
    </lineage>
</organism>
<dbReference type="InterPro" id="IPR006073">
    <property type="entry name" value="GTP-bd"/>
</dbReference>
<dbReference type="Gene3D" id="6.10.250.2860">
    <property type="match status" value="1"/>
</dbReference>
<dbReference type="InterPro" id="IPR016496">
    <property type="entry name" value="GTPase_HflX"/>
</dbReference>
<feature type="binding site" evidence="7">
    <location>
        <begin position="321"/>
        <end position="324"/>
    </location>
    <ligand>
        <name>GTP</name>
        <dbReference type="ChEBI" id="CHEBI:37565"/>
    </ligand>
</feature>
<keyword evidence="1 6" id="KW-0963">Cytoplasm</keyword>
<dbReference type="Proteomes" id="UP000077271">
    <property type="component" value="Unassembled WGS sequence"/>
</dbReference>
<dbReference type="GO" id="GO:0005737">
    <property type="term" value="C:cytoplasm"/>
    <property type="evidence" value="ECO:0007669"/>
    <property type="project" value="UniProtKB-SubCell"/>
</dbReference>
<dbReference type="Pfam" id="PF01926">
    <property type="entry name" value="MMR_HSR1"/>
    <property type="match status" value="1"/>
</dbReference>
<feature type="binding site" evidence="8">
    <location>
        <position position="209"/>
    </location>
    <ligand>
        <name>Mg(2+)</name>
        <dbReference type="ChEBI" id="CHEBI:18420"/>
    </ligand>
</feature>
<name>A0A177KPN8_9BACI</name>
<dbReference type="AlphaFoldDB" id="A0A177KPN8"/>
<evidence type="ECO:0000256" key="2">
    <source>
        <dbReference type="ARBA" id="ARBA00022723"/>
    </source>
</evidence>
<dbReference type="OrthoDB" id="9812272at2"/>
<dbReference type="CDD" id="cd01878">
    <property type="entry name" value="HflX"/>
    <property type="match status" value="1"/>
</dbReference>
<dbReference type="Gene3D" id="3.40.50.300">
    <property type="entry name" value="P-loop containing nucleotide triphosphate hydrolases"/>
    <property type="match status" value="1"/>
</dbReference>
<comment type="subcellular location">
    <subcellularLocation>
        <location evidence="6">Cytoplasm</location>
    </subcellularLocation>
    <text evidence="6">May associate with membranes.</text>
</comment>
<dbReference type="PIRSF" id="PIRSF006809">
    <property type="entry name" value="GTP-binding_hflX_prd"/>
    <property type="match status" value="1"/>
</dbReference>
<dbReference type="GO" id="GO:0043022">
    <property type="term" value="F:ribosome binding"/>
    <property type="evidence" value="ECO:0007669"/>
    <property type="project" value="TreeGrafter"/>
</dbReference>
<dbReference type="PANTHER" id="PTHR10229:SF4">
    <property type="entry name" value="GTPASE HFLX"/>
    <property type="match status" value="1"/>
</dbReference>
<evidence type="ECO:0000256" key="3">
    <source>
        <dbReference type="ARBA" id="ARBA00022741"/>
    </source>
</evidence>
<dbReference type="InterPro" id="IPR025121">
    <property type="entry name" value="GTPase_HflX_N"/>
</dbReference>
<evidence type="ECO:0000256" key="1">
    <source>
        <dbReference type="ARBA" id="ARBA00022490"/>
    </source>
</evidence>
<comment type="subunit">
    <text evidence="6">Monomer. Associates with the 50S ribosomal subunit.</text>
</comment>
<dbReference type="GO" id="GO:0046872">
    <property type="term" value="F:metal ion binding"/>
    <property type="evidence" value="ECO:0007669"/>
    <property type="project" value="UniProtKB-KW"/>
</dbReference>
<evidence type="ECO:0000313" key="11">
    <source>
        <dbReference type="Proteomes" id="UP000077271"/>
    </source>
</evidence>
<dbReference type="FunFam" id="3.40.50.300:FF:001198">
    <property type="entry name" value="GTPase HflX"/>
    <property type="match status" value="1"/>
</dbReference>
<evidence type="ECO:0000256" key="6">
    <source>
        <dbReference type="HAMAP-Rule" id="MF_00900"/>
    </source>
</evidence>
<evidence type="ECO:0000256" key="7">
    <source>
        <dbReference type="PIRSR" id="PIRSR006809-1"/>
    </source>
</evidence>
<dbReference type="EMBL" id="LQWZ01000033">
    <property type="protein sequence ID" value="OAH54855.1"/>
    <property type="molecule type" value="Genomic_DNA"/>
</dbReference>
<dbReference type="InterPro" id="IPR027417">
    <property type="entry name" value="P-loop_NTPase"/>
</dbReference>
<dbReference type="FunFam" id="3.40.50.11060:FF:000001">
    <property type="entry name" value="GTPase HflX"/>
    <property type="match status" value="1"/>
</dbReference>
<feature type="domain" description="Hflx-type G" evidence="9">
    <location>
        <begin position="196"/>
        <end position="363"/>
    </location>
</feature>
<dbReference type="PANTHER" id="PTHR10229">
    <property type="entry name" value="GTP-BINDING PROTEIN HFLX"/>
    <property type="match status" value="1"/>
</dbReference>
<evidence type="ECO:0000256" key="4">
    <source>
        <dbReference type="ARBA" id="ARBA00022842"/>
    </source>
</evidence>
<keyword evidence="2 8" id="KW-0479">Metal-binding</keyword>
<feature type="binding site" evidence="7">
    <location>
        <begin position="202"/>
        <end position="209"/>
    </location>
    <ligand>
        <name>GTP</name>
        <dbReference type="ChEBI" id="CHEBI:37565"/>
    </ligand>
</feature>
<feature type="binding site" evidence="7">
    <location>
        <begin position="341"/>
        <end position="343"/>
    </location>
    <ligand>
        <name>GTP</name>
        <dbReference type="ChEBI" id="CHEBI:37565"/>
    </ligand>
</feature>
<protein>
    <recommendedName>
        <fullName evidence="6">GTPase HflX</fullName>
    </recommendedName>
    <alternativeName>
        <fullName evidence="6">GTP-binding protein HflX</fullName>
    </alternativeName>
</protein>
<sequence>MDQLKGIVAGVNLDNGDDFAYSMEELKNLAEACGIDVRGELTQNLPRIHSALYMGTGKVEELKSLAEYEEADVVIFDGELSPSQIRNLEKELDCEVIDRTMLILDIFGRRAKTKEAQLQVEMARLQYMLPRLVGTYIALGRQGGGSGFKNRGAGETKLELDRRKIETKIAYLRKELAKISEQRTVQRKQRKKNNMPVAALVGYTNAGKSTVMNAMLQTYEGGGSEVFEKDMLFATLDTSVRSITLPDKKEFLLADTVGFVNKLPHHLVKAFRSTLEEAAAADLLIHVIDVSSPQYQTMIDITEKTLVEIGAKDMPVIYAYNKADLAGIDYPGAAGNSVYLSAKERAGILELTEVMKSHLFKDYVRCELLIPYDEGEVVSYFNEQATIFETAYEEEGTKLTIECHRSDYEKYKSFVVK</sequence>
<dbReference type="InterPro" id="IPR030394">
    <property type="entry name" value="G_HFLX_dom"/>
</dbReference>